<keyword evidence="2" id="KW-1185">Reference proteome</keyword>
<sequence>MQRGRCYRYTPPSRALYEFETSSTIDSRLRRRVSFELHISVYRSLNLLRWFLSFLYLNLKAKASSSGRDCH</sequence>
<dbReference type="EMBL" id="JADYXP020000006">
    <property type="protein sequence ID" value="KAL0121466.1"/>
    <property type="molecule type" value="Genomic_DNA"/>
</dbReference>
<evidence type="ECO:0000313" key="1">
    <source>
        <dbReference type="EMBL" id="KAL0121466.1"/>
    </source>
</evidence>
<proteinExistence type="predicted"/>
<evidence type="ECO:0000313" key="2">
    <source>
        <dbReference type="Proteomes" id="UP001430953"/>
    </source>
</evidence>
<comment type="caution">
    <text evidence="1">The sequence shown here is derived from an EMBL/GenBank/DDBJ whole genome shotgun (WGS) entry which is preliminary data.</text>
</comment>
<dbReference type="AlphaFoldDB" id="A0AAW2G2R3"/>
<accession>A0AAW2G2R3</accession>
<organism evidence="1 2">
    <name type="scientific">Cardiocondyla obscurior</name>
    <dbReference type="NCBI Taxonomy" id="286306"/>
    <lineage>
        <taxon>Eukaryota</taxon>
        <taxon>Metazoa</taxon>
        <taxon>Ecdysozoa</taxon>
        <taxon>Arthropoda</taxon>
        <taxon>Hexapoda</taxon>
        <taxon>Insecta</taxon>
        <taxon>Pterygota</taxon>
        <taxon>Neoptera</taxon>
        <taxon>Endopterygota</taxon>
        <taxon>Hymenoptera</taxon>
        <taxon>Apocrita</taxon>
        <taxon>Aculeata</taxon>
        <taxon>Formicoidea</taxon>
        <taxon>Formicidae</taxon>
        <taxon>Myrmicinae</taxon>
        <taxon>Cardiocondyla</taxon>
    </lineage>
</organism>
<gene>
    <name evidence="1" type="ORF">PUN28_006758</name>
</gene>
<name>A0AAW2G2R3_9HYME</name>
<protein>
    <submittedName>
        <fullName evidence="1">Uncharacterized protein</fullName>
    </submittedName>
</protein>
<dbReference type="Proteomes" id="UP001430953">
    <property type="component" value="Unassembled WGS sequence"/>
</dbReference>
<reference evidence="1 2" key="1">
    <citation type="submission" date="2023-03" db="EMBL/GenBank/DDBJ databases">
        <title>High recombination rates correlate with genetic variation in Cardiocondyla obscurior ants.</title>
        <authorList>
            <person name="Errbii M."/>
        </authorList>
    </citation>
    <scope>NUCLEOTIDE SEQUENCE [LARGE SCALE GENOMIC DNA]</scope>
    <source>
        <strain evidence="1">Alpha-2009</strain>
        <tissue evidence="1">Whole body</tissue>
    </source>
</reference>